<dbReference type="RefSeq" id="WP_111297153.1">
    <property type="nucleotide sequence ID" value="NZ_QKZV01000011.1"/>
</dbReference>
<evidence type="ECO:0000259" key="1">
    <source>
        <dbReference type="PROSITE" id="PS51819"/>
    </source>
</evidence>
<protein>
    <submittedName>
        <fullName evidence="2">Glyoxalase/bleomycin resistance protein/dioxygenase superfamily protein</fullName>
    </submittedName>
</protein>
<accession>A0A2W7RI22</accession>
<dbReference type="SUPFAM" id="SSF54593">
    <property type="entry name" value="Glyoxalase/Bleomycin resistance protein/Dihydroxybiphenyl dioxygenase"/>
    <property type="match status" value="1"/>
</dbReference>
<evidence type="ECO:0000313" key="2">
    <source>
        <dbReference type="EMBL" id="PZX60044.1"/>
    </source>
</evidence>
<dbReference type="InterPro" id="IPR052393">
    <property type="entry name" value="Cadmium-induced_rsp"/>
</dbReference>
<keyword evidence="3" id="KW-1185">Reference proteome</keyword>
<dbReference type="OrthoDB" id="9789608at2"/>
<dbReference type="InterPro" id="IPR049789">
    <property type="entry name" value="ArsI/CadI-like"/>
</dbReference>
<proteinExistence type="predicted"/>
<dbReference type="PROSITE" id="PS51819">
    <property type="entry name" value="VOC"/>
    <property type="match status" value="1"/>
</dbReference>
<organism evidence="2 3">
    <name type="scientific">Hydrotalea sandarakina</name>
    <dbReference type="NCBI Taxonomy" id="1004304"/>
    <lineage>
        <taxon>Bacteria</taxon>
        <taxon>Pseudomonadati</taxon>
        <taxon>Bacteroidota</taxon>
        <taxon>Chitinophagia</taxon>
        <taxon>Chitinophagales</taxon>
        <taxon>Chitinophagaceae</taxon>
        <taxon>Hydrotalea</taxon>
    </lineage>
</organism>
<dbReference type="InterPro" id="IPR004360">
    <property type="entry name" value="Glyas_Fos-R_dOase_dom"/>
</dbReference>
<comment type="caution">
    <text evidence="2">The sequence shown here is derived from an EMBL/GenBank/DDBJ whole genome shotgun (WGS) entry which is preliminary data.</text>
</comment>
<dbReference type="Proteomes" id="UP000249720">
    <property type="component" value="Unassembled WGS sequence"/>
</dbReference>
<dbReference type="GO" id="GO:0051213">
    <property type="term" value="F:dioxygenase activity"/>
    <property type="evidence" value="ECO:0007669"/>
    <property type="project" value="UniProtKB-KW"/>
</dbReference>
<dbReference type="InterPro" id="IPR037523">
    <property type="entry name" value="VOC_core"/>
</dbReference>
<feature type="domain" description="VOC" evidence="1">
    <location>
        <begin position="2"/>
        <end position="116"/>
    </location>
</feature>
<reference evidence="2 3" key="1">
    <citation type="submission" date="2018-06" db="EMBL/GenBank/DDBJ databases">
        <title>Genomic Encyclopedia of Archaeal and Bacterial Type Strains, Phase II (KMG-II): from individual species to whole genera.</title>
        <authorList>
            <person name="Goeker M."/>
        </authorList>
    </citation>
    <scope>NUCLEOTIDE SEQUENCE [LARGE SCALE GENOMIC DNA]</scope>
    <source>
        <strain evidence="2 3">DSM 23241</strain>
    </source>
</reference>
<dbReference type="NCBIfam" id="NF041414">
    <property type="entry name" value="ArsI_CadI_VOC"/>
    <property type="match status" value="1"/>
</dbReference>
<name>A0A2W7RI22_9BACT</name>
<dbReference type="Pfam" id="PF00903">
    <property type="entry name" value="Glyoxalase"/>
    <property type="match status" value="1"/>
</dbReference>
<dbReference type="EMBL" id="QKZV01000011">
    <property type="protein sequence ID" value="PZX60044.1"/>
    <property type="molecule type" value="Genomic_DNA"/>
</dbReference>
<keyword evidence="2" id="KW-0223">Dioxygenase</keyword>
<dbReference type="GO" id="GO:0046686">
    <property type="term" value="P:response to cadmium ion"/>
    <property type="evidence" value="ECO:0007669"/>
    <property type="project" value="TreeGrafter"/>
</dbReference>
<dbReference type="InterPro" id="IPR029068">
    <property type="entry name" value="Glyas_Bleomycin-R_OHBP_Dase"/>
</dbReference>
<keyword evidence="2" id="KW-0560">Oxidoreductase</keyword>
<dbReference type="Gene3D" id="3.10.180.10">
    <property type="entry name" value="2,3-Dihydroxybiphenyl 1,2-Dioxygenase, domain 1"/>
    <property type="match status" value="1"/>
</dbReference>
<dbReference type="PANTHER" id="PTHR41294:SF1">
    <property type="entry name" value="CADMIUM-INDUCED PROTEIN CADI"/>
    <property type="match status" value="1"/>
</dbReference>
<dbReference type="PANTHER" id="PTHR41294">
    <property type="entry name" value="CADMIUM-INDUCED PROTEIN CADI"/>
    <property type="match status" value="1"/>
</dbReference>
<dbReference type="AlphaFoldDB" id="A0A2W7RI22"/>
<gene>
    <name evidence="2" type="ORF">LX80_02611</name>
</gene>
<sequence length="174" mass="19611">MKRFHVHVRVKNLQESIAFYSALFNTEPTVVKPDYAKWMLEDPRINYAISTGHSENGIEHLGLQVESETDLHEAYEHMQKAKGTVREEGECTCCYAKSQKSWITDPQGVDWEVFYTHGTATVYGEGINAKPAPEVMEQWAGNDGQKANIPQTEALTSKNTGSYGNIYHHAAFTK</sequence>
<evidence type="ECO:0000313" key="3">
    <source>
        <dbReference type="Proteomes" id="UP000249720"/>
    </source>
</evidence>